<evidence type="ECO:0000313" key="3">
    <source>
        <dbReference type="Proteomes" id="UP000626982"/>
    </source>
</evidence>
<keyword evidence="1" id="KW-0472">Membrane</keyword>
<dbReference type="RefSeq" id="WP_188717481.1">
    <property type="nucleotide sequence ID" value="NZ_BAABBD010000002.1"/>
</dbReference>
<gene>
    <name evidence="2" type="ORF">GCM10010968_14130</name>
</gene>
<name>A0ABQ2KI58_9MICO</name>
<organism evidence="2 3">
    <name type="scientific">Agrococcus terreus</name>
    <dbReference type="NCBI Taxonomy" id="574649"/>
    <lineage>
        <taxon>Bacteria</taxon>
        <taxon>Bacillati</taxon>
        <taxon>Actinomycetota</taxon>
        <taxon>Actinomycetes</taxon>
        <taxon>Micrococcales</taxon>
        <taxon>Microbacteriaceae</taxon>
        <taxon>Agrococcus</taxon>
    </lineage>
</organism>
<dbReference type="EMBL" id="BMLM01000001">
    <property type="protein sequence ID" value="GGN83405.1"/>
    <property type="molecule type" value="Genomic_DNA"/>
</dbReference>
<dbReference type="Proteomes" id="UP000626982">
    <property type="component" value="Unassembled WGS sequence"/>
</dbReference>
<keyword evidence="1" id="KW-1133">Transmembrane helix</keyword>
<evidence type="ECO:0008006" key="4">
    <source>
        <dbReference type="Google" id="ProtNLM"/>
    </source>
</evidence>
<proteinExistence type="predicted"/>
<evidence type="ECO:0000256" key="1">
    <source>
        <dbReference type="SAM" id="Phobius"/>
    </source>
</evidence>
<comment type="caution">
    <text evidence="2">The sequence shown here is derived from an EMBL/GenBank/DDBJ whole genome shotgun (WGS) entry which is preliminary data.</text>
</comment>
<feature type="transmembrane region" description="Helical" evidence="1">
    <location>
        <begin position="12"/>
        <end position="31"/>
    </location>
</feature>
<keyword evidence="3" id="KW-1185">Reference proteome</keyword>
<keyword evidence="1" id="KW-0812">Transmembrane</keyword>
<protein>
    <recommendedName>
        <fullName evidence="4">Transmembrane protein</fullName>
    </recommendedName>
</protein>
<evidence type="ECO:0000313" key="2">
    <source>
        <dbReference type="EMBL" id="GGN83405.1"/>
    </source>
</evidence>
<feature type="transmembrane region" description="Helical" evidence="1">
    <location>
        <begin position="104"/>
        <end position="127"/>
    </location>
</feature>
<reference evidence="3" key="1">
    <citation type="journal article" date="2019" name="Int. J. Syst. Evol. Microbiol.">
        <title>The Global Catalogue of Microorganisms (GCM) 10K type strain sequencing project: providing services to taxonomists for standard genome sequencing and annotation.</title>
        <authorList>
            <consortium name="The Broad Institute Genomics Platform"/>
            <consortium name="The Broad Institute Genome Sequencing Center for Infectious Disease"/>
            <person name="Wu L."/>
            <person name="Ma J."/>
        </authorList>
    </citation>
    <scope>NUCLEOTIDE SEQUENCE [LARGE SCALE GENOMIC DNA]</scope>
    <source>
        <strain evidence="3">CGMCC 1.6960</strain>
    </source>
</reference>
<sequence>MQPYSSRPVHAALQVLWDLAAIATLVVAVWLSEQVRAAIASLGGFGQQIEDAGSGFATTLSGAGDALAQVPFVGDGVAQPFRDASGSAGDLAAAGTALQQSVEALASAVGVALWLLPAMFLVLVWLVPRIRFALRAAGTAKVARTEGGRDLLALRALVAQPAARVLAVVPDPARALRTGDAAAMDALAALELRAAGARQRPGRMP</sequence>
<accession>A0ABQ2KI58</accession>